<keyword evidence="3" id="KW-0560">Oxidoreductase</keyword>
<dbReference type="PRINTS" id="PR00420">
    <property type="entry name" value="RNGMNOXGNASE"/>
</dbReference>
<dbReference type="InterPro" id="IPR043683">
    <property type="entry name" value="TetX_monooxygenase"/>
</dbReference>
<keyword evidence="7" id="KW-1185">Reference proteome</keyword>
<dbReference type="GO" id="GO:0046677">
    <property type="term" value="P:response to antibiotic"/>
    <property type="evidence" value="ECO:0007669"/>
    <property type="project" value="InterPro"/>
</dbReference>
<evidence type="ECO:0000256" key="1">
    <source>
        <dbReference type="ARBA" id="ARBA00022630"/>
    </source>
</evidence>
<evidence type="ECO:0000256" key="4">
    <source>
        <dbReference type="ARBA" id="ARBA00023033"/>
    </source>
</evidence>
<gene>
    <name evidence="6" type="ORF">IFR04_002883</name>
</gene>
<keyword evidence="4" id="KW-0503">Monooxygenase</keyword>
<sequence>MAISPRIAIIGAGPGGLTLARILQKNDMPCTIFELDESRHSREQGGIVDLHANSGQRALKEAGLLEDFQKHSLPGAEAMKLVKFDGTVCWDENDMNGSEVSQDRDRPEIDRSQLRDILLDSVDPGSLRWGKKLLRVEAKNSKYDLHLADGVEEGFDLVVGADGAWSKVRPLVTDQMPEYAGVTAVELKAQRVSTKKQWLSKYVGSGSLFMMDEGRLIVAQQNGNDKIRVYAGVRQPVTWAKECGIDWERHDTARKELADRYFGDCHQDLKRIISDETPDGLICRPLWMLPVGFKWDHRPGVTLLGDAAHLMTPFAGVGVNLALADALDLATALLKRKDEFRGDLQGALSEAVNDYEEPMFERAKENMEKTWQGTIGHFSAGGIDRRVTRLRKRAKQIEEMKRASVK</sequence>
<protein>
    <recommendedName>
        <fullName evidence="5">FAD-binding domain-containing protein</fullName>
    </recommendedName>
</protein>
<dbReference type="PANTHER" id="PTHR46972">
    <property type="entry name" value="MONOOXYGENASE ASQM-RELATED"/>
    <property type="match status" value="1"/>
</dbReference>
<proteinExistence type="inferred from homology"/>
<dbReference type="PANTHER" id="PTHR46972:SF1">
    <property type="entry name" value="FAD DEPENDENT OXIDOREDUCTASE DOMAIN-CONTAINING PROTEIN"/>
    <property type="match status" value="1"/>
</dbReference>
<dbReference type="SUPFAM" id="SSF51905">
    <property type="entry name" value="FAD/NAD(P)-binding domain"/>
    <property type="match status" value="1"/>
</dbReference>
<dbReference type="InterPro" id="IPR036188">
    <property type="entry name" value="FAD/NAD-bd_sf"/>
</dbReference>
<evidence type="ECO:0000313" key="6">
    <source>
        <dbReference type="EMBL" id="KAG4424041.1"/>
    </source>
</evidence>
<reference evidence="6" key="1">
    <citation type="submission" date="2021-02" db="EMBL/GenBank/DDBJ databases">
        <title>Genome sequence Cadophora malorum strain M34.</title>
        <authorList>
            <person name="Stefanovic E."/>
            <person name="Vu D."/>
            <person name="Scully C."/>
            <person name="Dijksterhuis J."/>
            <person name="Roader J."/>
            <person name="Houbraken J."/>
        </authorList>
    </citation>
    <scope>NUCLEOTIDE SEQUENCE</scope>
    <source>
        <strain evidence="6">M34</strain>
    </source>
</reference>
<dbReference type="GO" id="GO:0071949">
    <property type="term" value="F:FAD binding"/>
    <property type="evidence" value="ECO:0007669"/>
    <property type="project" value="InterPro"/>
</dbReference>
<evidence type="ECO:0000259" key="5">
    <source>
        <dbReference type="Pfam" id="PF01494"/>
    </source>
</evidence>
<organism evidence="6 7">
    <name type="scientific">Cadophora malorum</name>
    <dbReference type="NCBI Taxonomy" id="108018"/>
    <lineage>
        <taxon>Eukaryota</taxon>
        <taxon>Fungi</taxon>
        <taxon>Dikarya</taxon>
        <taxon>Ascomycota</taxon>
        <taxon>Pezizomycotina</taxon>
        <taxon>Leotiomycetes</taxon>
        <taxon>Helotiales</taxon>
        <taxon>Ploettnerulaceae</taxon>
        <taxon>Cadophora</taxon>
    </lineage>
</organism>
<dbReference type="HAMAP" id="MF_00845">
    <property type="entry name" value="TetX_monooxygenase"/>
    <property type="match status" value="1"/>
</dbReference>
<evidence type="ECO:0000256" key="2">
    <source>
        <dbReference type="ARBA" id="ARBA00022827"/>
    </source>
</evidence>
<dbReference type="Gene3D" id="3.50.50.60">
    <property type="entry name" value="FAD/NAD(P)-binding domain"/>
    <property type="match status" value="1"/>
</dbReference>
<accession>A0A8H8BU32</accession>
<feature type="domain" description="FAD-binding" evidence="5">
    <location>
        <begin position="7"/>
        <end position="334"/>
    </location>
</feature>
<keyword evidence="1" id="KW-0285">Flavoprotein</keyword>
<dbReference type="Proteomes" id="UP000664132">
    <property type="component" value="Unassembled WGS sequence"/>
</dbReference>
<comment type="caution">
    <text evidence="6">The sequence shown here is derived from an EMBL/GenBank/DDBJ whole genome shotgun (WGS) entry which is preliminary data.</text>
</comment>
<dbReference type="AlphaFoldDB" id="A0A8H8BU32"/>
<keyword evidence="2" id="KW-0274">FAD</keyword>
<dbReference type="InterPro" id="IPR002938">
    <property type="entry name" value="FAD-bd"/>
</dbReference>
<dbReference type="OrthoDB" id="655030at2759"/>
<evidence type="ECO:0000256" key="3">
    <source>
        <dbReference type="ARBA" id="ARBA00023002"/>
    </source>
</evidence>
<dbReference type="Pfam" id="PF01494">
    <property type="entry name" value="FAD_binding_3"/>
    <property type="match status" value="1"/>
</dbReference>
<evidence type="ECO:0000313" key="7">
    <source>
        <dbReference type="Proteomes" id="UP000664132"/>
    </source>
</evidence>
<dbReference type="EMBL" id="JAFJYH010000026">
    <property type="protein sequence ID" value="KAG4424041.1"/>
    <property type="molecule type" value="Genomic_DNA"/>
</dbReference>
<dbReference type="GO" id="GO:0004497">
    <property type="term" value="F:monooxygenase activity"/>
    <property type="evidence" value="ECO:0007669"/>
    <property type="project" value="UniProtKB-KW"/>
</dbReference>
<name>A0A8H8BU32_9HELO</name>